<evidence type="ECO:0000313" key="1">
    <source>
        <dbReference type="EMBL" id="NME28715.1"/>
    </source>
</evidence>
<protein>
    <recommendedName>
        <fullName evidence="3">Reverse transcriptase domain-containing protein</fullName>
    </recommendedName>
</protein>
<dbReference type="Proteomes" id="UP000591071">
    <property type="component" value="Unassembled WGS sequence"/>
</dbReference>
<name>A0A848BTZ2_9FIRM</name>
<gene>
    <name evidence="1" type="ORF">HF872_08820</name>
</gene>
<evidence type="ECO:0008006" key="3">
    <source>
        <dbReference type="Google" id="ProtNLM"/>
    </source>
</evidence>
<dbReference type="AlphaFoldDB" id="A0A848BTZ2"/>
<dbReference type="RefSeq" id="WP_170087736.1">
    <property type="nucleotide sequence ID" value="NZ_JABAFG010000014.1"/>
</dbReference>
<dbReference type="EMBL" id="JABAFG010000014">
    <property type="protein sequence ID" value="NME28715.1"/>
    <property type="molecule type" value="Genomic_DNA"/>
</dbReference>
<comment type="caution">
    <text evidence="1">The sequence shown here is derived from an EMBL/GenBank/DDBJ whole genome shotgun (WGS) entry which is preliminary data.</text>
</comment>
<organism evidence="1 2">
    <name type="scientific">Megasphaera hexanoica</name>
    <dbReference type="NCBI Taxonomy" id="1675036"/>
    <lineage>
        <taxon>Bacteria</taxon>
        <taxon>Bacillati</taxon>
        <taxon>Bacillota</taxon>
        <taxon>Negativicutes</taxon>
        <taxon>Veillonellales</taxon>
        <taxon>Veillonellaceae</taxon>
        <taxon>Megasphaera</taxon>
    </lineage>
</organism>
<evidence type="ECO:0000313" key="2">
    <source>
        <dbReference type="Proteomes" id="UP000591071"/>
    </source>
</evidence>
<proteinExistence type="predicted"/>
<sequence length="662" mass="78362">MGEIHKPSIFDDKFLFQKAYKKLKSNAYYDKTKVILKKEIVEFENSKNGDDELDEFLIDIWKKFIFLKDEEWQNYIKNEALNGINCAFFPKKLKEDKTINSCIISNVEDDLQQIEVDEVQAFIQLPVIGHILSIVWVMTIGTVIDRQMINCYGNRLRDDLYNVGDCCSQKNKITFSPYLFKPYYLQYEKWQDNALKVAEQHLKNDDDILIFTLDFERFYYSLDITNDLMQDIFKKVCPFDENTKIKKCLGRLNNFVNSVIECYATKYEKYFPNTNRHILPIGFLPSNILANYALKKFDECILNSRNPLYFGRYVDDVIIVDKISHSHPLYEKIRAGKITMTEFIAEYLCSCCKSGILQVSIENQTCQLGPCVLSSLGKNTKLSFNIEKCKIFYFSPENSSELLTKFRNYLGENKSEFRFLPEDKVPFQEDSYTQIFDVKQREINKFRDISEIKLNKYNLSKFLAKHQQMISNHLCDDVKFINKVINSLTDTQLIENYTMWERIITIFSLQKEKKLLIKMVIKIERAIDKINYSATSDTKKKSHNYLVECNVRGILRRVLFFDLCRIQSVLRLFSSHNEDCLRKYEDCFLLRKKLLTFFDLSVKYEKARMGDKYLYVIWPEVFLICQDIICQNKQDHYKKYSRNNLRSVLALLTDTGKDWNFI</sequence>
<reference evidence="1 2" key="1">
    <citation type="submission" date="2020-04" db="EMBL/GenBank/DDBJ databases">
        <authorList>
            <person name="Hitch T.C.A."/>
            <person name="Wylensek D."/>
            <person name="Clavel T."/>
        </authorList>
    </citation>
    <scope>NUCLEOTIDE SEQUENCE [LARGE SCALE GENOMIC DNA]</scope>
    <source>
        <strain evidence="1 2">Oil-RF-744-FAT-WT-6-1</strain>
    </source>
</reference>
<accession>A0A848BTZ2</accession>